<protein>
    <recommendedName>
        <fullName evidence="5">Peptidase M14 domain-containing protein</fullName>
    </recommendedName>
</protein>
<dbReference type="Pfam" id="PF25571">
    <property type="entry name" value="TPR_CCP1_N"/>
    <property type="match status" value="2"/>
</dbReference>
<feature type="compositionally biased region" description="Basic and acidic residues" evidence="4">
    <location>
        <begin position="1805"/>
        <end position="1825"/>
    </location>
</feature>
<dbReference type="PROSITE" id="PS52035">
    <property type="entry name" value="PEPTIDASE_M14"/>
    <property type="match status" value="1"/>
</dbReference>
<proteinExistence type="inferred from homology"/>
<reference evidence="7" key="2">
    <citation type="submission" date="2023-11" db="UniProtKB">
        <authorList>
            <consortium name="WormBaseParasite"/>
        </authorList>
    </citation>
    <scope>IDENTIFICATION</scope>
</reference>
<keyword evidence="6" id="KW-1185">Reference proteome</keyword>
<feature type="compositionally biased region" description="Low complexity" evidence="4">
    <location>
        <begin position="292"/>
        <end position="312"/>
    </location>
</feature>
<organism evidence="6 7">
    <name type="scientific">Schistosoma rodhaini</name>
    <dbReference type="NCBI Taxonomy" id="6188"/>
    <lineage>
        <taxon>Eukaryota</taxon>
        <taxon>Metazoa</taxon>
        <taxon>Spiralia</taxon>
        <taxon>Lophotrochozoa</taxon>
        <taxon>Platyhelminthes</taxon>
        <taxon>Trematoda</taxon>
        <taxon>Digenea</taxon>
        <taxon>Strigeidida</taxon>
        <taxon>Schistosomatoidea</taxon>
        <taxon>Schistosomatidae</taxon>
        <taxon>Schistosoma</taxon>
    </lineage>
</organism>
<accession>A0AA85GJ52</accession>
<evidence type="ECO:0000256" key="2">
    <source>
        <dbReference type="ARBA" id="ARBA00005988"/>
    </source>
</evidence>
<dbReference type="InterPro" id="IPR000834">
    <property type="entry name" value="Peptidase_M14"/>
</dbReference>
<dbReference type="SUPFAM" id="SSF53187">
    <property type="entry name" value="Zn-dependent exopeptidases"/>
    <property type="match status" value="1"/>
</dbReference>
<feature type="region of interest" description="Disordered" evidence="4">
    <location>
        <begin position="593"/>
        <end position="641"/>
    </location>
</feature>
<evidence type="ECO:0000256" key="1">
    <source>
        <dbReference type="ARBA" id="ARBA00001947"/>
    </source>
</evidence>
<dbReference type="GO" id="GO:0008270">
    <property type="term" value="F:zinc ion binding"/>
    <property type="evidence" value="ECO:0007669"/>
    <property type="project" value="InterPro"/>
</dbReference>
<feature type="compositionally biased region" description="Acidic residues" evidence="4">
    <location>
        <begin position="991"/>
        <end position="1019"/>
    </location>
</feature>
<dbReference type="Proteomes" id="UP000050792">
    <property type="component" value="Unassembled WGS sequence"/>
</dbReference>
<feature type="region of interest" description="Disordered" evidence="4">
    <location>
        <begin position="1805"/>
        <end position="1827"/>
    </location>
</feature>
<dbReference type="GO" id="GO:0004181">
    <property type="term" value="F:metallocarboxypeptidase activity"/>
    <property type="evidence" value="ECO:0007669"/>
    <property type="project" value="InterPro"/>
</dbReference>
<evidence type="ECO:0000313" key="7">
    <source>
        <dbReference type="WBParaSite" id="SRDH1_95250.1"/>
    </source>
</evidence>
<feature type="compositionally biased region" description="Low complexity" evidence="4">
    <location>
        <begin position="747"/>
        <end position="759"/>
    </location>
</feature>
<evidence type="ECO:0000256" key="4">
    <source>
        <dbReference type="SAM" id="MobiDB-lite"/>
    </source>
</evidence>
<comment type="similarity">
    <text evidence="2 3">Belongs to the peptidase M14 family.</text>
</comment>
<dbReference type="Gene3D" id="3.40.630.10">
    <property type="entry name" value="Zn peptidases"/>
    <property type="match status" value="1"/>
</dbReference>
<dbReference type="PANTHER" id="PTHR12756:SF11">
    <property type="entry name" value="CYTOSOLIC CARBOXYPEPTIDASE 1"/>
    <property type="match status" value="1"/>
</dbReference>
<dbReference type="Pfam" id="PF00246">
    <property type="entry name" value="Peptidase_M14"/>
    <property type="match status" value="1"/>
</dbReference>
<feature type="region of interest" description="Disordered" evidence="4">
    <location>
        <begin position="290"/>
        <end position="316"/>
    </location>
</feature>
<dbReference type="Pfam" id="PF18027">
    <property type="entry name" value="Pepdidase_M14_N"/>
    <property type="match status" value="1"/>
</dbReference>
<feature type="compositionally biased region" description="Polar residues" evidence="4">
    <location>
        <begin position="717"/>
        <end position="730"/>
    </location>
</feature>
<dbReference type="InterPro" id="IPR040626">
    <property type="entry name" value="Pepdidase_M14_N"/>
</dbReference>
<evidence type="ECO:0000256" key="3">
    <source>
        <dbReference type="PROSITE-ProRule" id="PRU01379"/>
    </source>
</evidence>
<feature type="domain" description="Peptidase M14" evidence="5">
    <location>
        <begin position="1532"/>
        <end position="1823"/>
    </location>
</feature>
<evidence type="ECO:0000259" key="5">
    <source>
        <dbReference type="PROSITE" id="PS52035"/>
    </source>
</evidence>
<feature type="active site" description="Proton donor/acceptor" evidence="3">
    <location>
        <position position="1790"/>
    </location>
</feature>
<dbReference type="WBParaSite" id="SRDH1_95250.1">
    <property type="protein sequence ID" value="SRDH1_95250.1"/>
    <property type="gene ID" value="SRDH1_95250"/>
</dbReference>
<feature type="region of interest" description="Disordered" evidence="4">
    <location>
        <begin position="717"/>
        <end position="773"/>
    </location>
</feature>
<evidence type="ECO:0000313" key="6">
    <source>
        <dbReference type="Proteomes" id="UP000050792"/>
    </source>
</evidence>
<feature type="region of interest" description="Disordered" evidence="4">
    <location>
        <begin position="979"/>
        <end position="1034"/>
    </location>
</feature>
<dbReference type="PANTHER" id="PTHR12756">
    <property type="entry name" value="CYTOSOLIC CARBOXYPEPTIDASE"/>
    <property type="match status" value="1"/>
</dbReference>
<name>A0AA85GJ52_9TREM</name>
<sequence>MEEKLKSYMISFASYCSEANAVKCKEEDLLSLRANVKKISSLLSSSNKCRRMIFEHESYASDFAFALQFLNDRVLRTQIVLILFKLVKKSASQSRTTMLIQKGITRALFQALYTEYSEETPNVELLLKIHQLLCRLGPMDKRFGIRARLSHCIPITIHLLRIQVALLNSSIRTTPSRLDKHLKNLSDFSFCYSSMNLDSFQSNAKHIHTINEMLHNHHHHTTMPTVSSVIRRNLNIILHMTCLYASDGGKTNSYLLGRNGVIKLLIQLIALLSGLHIYWKSSTMNSLLSPSTATTTTTTTTTRKTTVSPTDTPAYNSMKATRNPMNEYRNHLYNNSQLSSPTLRTSDNNMNENELIINSPVRYIVIVMASMKALLKYLYQNENESFLNDKAESTKLHNHMITKFHSINNPNLINSIRSFITSKPKLIAIGVKHNVKLLRLLVNTLYCLIKYKNNAIRANNNHAVPLLLDLFLDIHRCDLHWDWIDLQRSLLNCLKRLTGIHSGRKALMKSGGLYTLYAICIGYIGPDPLKRTNDDILLKMFSQYKNIKSSIHYNEQLNLSINQYNQLQNRTHLTTTTTMDPIHNIDSSTIKLPSSLSSSSSSSTPAEEASAASSSSSTPAKEAPLSSTSIEKASSSTLSHKTNYRKVNPSYIIDNDPNRIHKKDQIILDPIKILIQTCILLRRCNPRCSLPLINAESILNCLLPSNDASLTSLLRQNSESPIQKDTSASPETEKPNAAKFKFNPQISYSTNMNSTSNSNKKSHETPLSHKSSPTNNIIKFTINRKSLSKLVNPISSDYFKLLCNTTTINSNDNHHYYPKITRKKLTDERKQSIRIQNKRITSKLNSPMVRASLSKNVPKITNLNSKDLHSKSITDLYTINQSYNPSIDTFLHPPLSKQFNKLFISQSCTELPNTQQLNKFCRIQKVKILRRGEDESSNQPEIQQDFNYTKKDKLPVICDKPISYQLLSSSNTSLTSPEIFDINEQNTQNIDGDDVDDNEEEEVEDEDDNDDEDDGDDDFNVTKPEDSTTTSQRHTFNELISSHLKFFPEWFDLPSEIPNRLMKEQVEKPLDMNSVNWPYECNYPNSNINKDPTTNKHNTFIKDNTIMEYYYFAQIIKTLLPFETIAYPDLIDAHGSINYEPFYETDQSIWRYFNQQTNLYNSTTTSSQVTSSVNDDVDNDGDDECVHLSKIQEADVSIHPMEPIPLTKSAVHHLNKLSKSVKLNKTMNQSLKNDQSLHIPYHISDFPHTEILDDVRRFIDSNDLINRVVYDLDELIRLQSNKDPIKMSQPLSSQQVFSSFKQQCHQFQEHQQQRHLSISKNKSYQEVIPTSCVQMNNHSIDSSSLDGGNKMTSSNHQQDNLCSSSVTSSSLYDFNLSNQDELLISQFDVEKGHLEFESRFECGNLRKAIQVRQYEYDLILNPDINTTSYIQWFYFRISNMESNISYRFNIINCEKVDSQFNAGMQPLLFSVHESLQSHPCWKRVGSNIIYYRNHFTRHLTRKCNVDSGTYYTATFTIRFPYTGDICYLAYHYPYTYTRLLTDLNKWQYKMLNHSNEIYFHIQQLTSTILSNPVPLITITQTPDSSDESTNINQRPYIILTCRVHPGESNSSWIMKGIIEQLLSNNDRKMNELRKMFIFKIIPMLNPDGVIVGNHRCSMSGKDLNRHWINPSSLIHPTIYHTKMLMEFLTLCERSPYIFIDFHGHSRMKNIFLYGCSSIESWLHPDIHNPAYCGINQSEDHSYRLLADILDQLSPYFSKQSCLYVVSKAKETTARIAVWRQFNVLRSYTIEASYCGIRRKWRRNQVQEKEQQGNDNGTEKEKHSNKSVEVIQHQIRPVDLMNFGSQLLKAFLLLSEETTSNTSKTVSSMSSSPSLMTSSASLYNVSSPEHPSSSLSFDYLTDTNVMHQYGEDDTDVYGYADNNNNNDSNGGEKLQISSRLQCSKRKYQSKMKKLKRHKQKP</sequence>
<dbReference type="InterPro" id="IPR050821">
    <property type="entry name" value="Cytosolic_carboxypeptidase"/>
</dbReference>
<dbReference type="GO" id="GO:0006508">
    <property type="term" value="P:proteolysis"/>
    <property type="evidence" value="ECO:0007669"/>
    <property type="project" value="InterPro"/>
</dbReference>
<comment type="cofactor">
    <cofactor evidence="1">
        <name>Zn(2+)</name>
        <dbReference type="ChEBI" id="CHEBI:29105"/>
    </cofactor>
</comment>
<feature type="compositionally biased region" description="Basic residues" evidence="4">
    <location>
        <begin position="1941"/>
        <end position="1960"/>
    </location>
</feature>
<feature type="compositionally biased region" description="Low complexity" evidence="4">
    <location>
        <begin position="593"/>
        <end position="639"/>
    </location>
</feature>
<feature type="region of interest" description="Disordered" evidence="4">
    <location>
        <begin position="1913"/>
        <end position="1960"/>
    </location>
</feature>
<dbReference type="Gene3D" id="2.60.40.3120">
    <property type="match status" value="1"/>
</dbReference>
<reference evidence="6" key="1">
    <citation type="submission" date="2022-06" db="EMBL/GenBank/DDBJ databases">
        <authorList>
            <person name="Berger JAMES D."/>
            <person name="Berger JAMES D."/>
        </authorList>
    </citation>
    <scope>NUCLEOTIDE SEQUENCE [LARGE SCALE GENOMIC DNA]</scope>
</reference>